<dbReference type="InterPro" id="IPR023393">
    <property type="entry name" value="START-like_dom_sf"/>
</dbReference>
<dbReference type="AlphaFoldDB" id="D8LXE2"/>
<accession>D8LXE2</accession>
<evidence type="ECO:0000259" key="1">
    <source>
        <dbReference type="Pfam" id="PF02121"/>
    </source>
</evidence>
<feature type="domain" description="Phosphatidylinositol transfer protein N-terminal" evidence="1">
    <location>
        <begin position="2"/>
        <end position="28"/>
    </location>
</feature>
<dbReference type="Gene3D" id="3.30.530.20">
    <property type="match status" value="1"/>
</dbReference>
<dbReference type="RefSeq" id="XP_012894985.1">
    <property type="nucleotide sequence ID" value="XM_013039531.1"/>
</dbReference>
<dbReference type="InParanoid" id="D8LXE2"/>
<dbReference type="OrthoDB" id="18453at2759"/>
<dbReference type="Pfam" id="PF02121">
    <property type="entry name" value="IP_trans"/>
    <property type="match status" value="1"/>
</dbReference>
<protein>
    <recommendedName>
        <fullName evidence="1">Phosphatidylinositol transfer protein N-terminal domain-containing protein</fullName>
    </recommendedName>
</protein>
<gene>
    <name evidence="2" type="ORF">GSBLH_T00007000001</name>
</gene>
<reference evidence="2" key="1">
    <citation type="submission" date="2010-02" db="EMBL/GenBank/DDBJ databases">
        <title>Sequencing and annotation of the Blastocystis hominis genome.</title>
        <authorList>
            <person name="Wincker P."/>
        </authorList>
    </citation>
    <scope>NUCLEOTIDE SEQUENCE</scope>
    <source>
        <strain evidence="2">Singapore isolate B</strain>
    </source>
</reference>
<keyword evidence="3" id="KW-1185">Reference proteome</keyword>
<dbReference type="GeneID" id="24923124"/>
<dbReference type="EMBL" id="FN668639">
    <property type="protein sequence ID" value="CBK20937.2"/>
    <property type="molecule type" value="Genomic_DNA"/>
</dbReference>
<dbReference type="Proteomes" id="UP000008312">
    <property type="component" value="Unassembled WGS sequence"/>
</dbReference>
<evidence type="ECO:0000313" key="2">
    <source>
        <dbReference type="EMBL" id="CBK20937.2"/>
    </source>
</evidence>
<name>D8LXE2_BLAHO</name>
<evidence type="ECO:0000313" key="3">
    <source>
        <dbReference type="Proteomes" id="UP000008312"/>
    </source>
</evidence>
<dbReference type="InterPro" id="IPR055261">
    <property type="entry name" value="PI_transfer_N"/>
</dbReference>
<proteinExistence type="predicted"/>
<dbReference type="SUPFAM" id="SSF55961">
    <property type="entry name" value="Bet v1-like"/>
    <property type="match status" value="1"/>
</dbReference>
<sequence>MRQLICQMDEWDGLTMDDIRRMEDEAKEKLDKMIASSEVSAVMKECAQDVEQK</sequence>
<organism evidence="2">
    <name type="scientific">Blastocystis hominis</name>
    <dbReference type="NCBI Taxonomy" id="12968"/>
    <lineage>
        <taxon>Eukaryota</taxon>
        <taxon>Sar</taxon>
        <taxon>Stramenopiles</taxon>
        <taxon>Bigyra</taxon>
        <taxon>Opalozoa</taxon>
        <taxon>Opalinata</taxon>
        <taxon>Blastocystidae</taxon>
        <taxon>Blastocystis</taxon>
    </lineage>
</organism>